<dbReference type="Gene3D" id="3.40.50.700">
    <property type="entry name" value="NADH:ubiquinone oxidoreductase-like, 20kDa subunit"/>
    <property type="match status" value="1"/>
</dbReference>
<dbReference type="InterPro" id="IPR006137">
    <property type="entry name" value="NADH_UbQ_OxRdtase-like_20kDa"/>
</dbReference>
<dbReference type="EMBL" id="LAZR01002293">
    <property type="protein sequence ID" value="KKN31914.1"/>
    <property type="molecule type" value="Genomic_DNA"/>
</dbReference>
<dbReference type="PANTHER" id="PTHR42845">
    <property type="entry name" value="COENZYME F420-REDUCING HYDROGENASE, GAMMA SUBUNIT"/>
    <property type="match status" value="1"/>
</dbReference>
<dbReference type="SUPFAM" id="SSF56770">
    <property type="entry name" value="HydA/Nqo6-like"/>
    <property type="match status" value="1"/>
</dbReference>
<reference evidence="3" key="1">
    <citation type="journal article" date="2015" name="Nature">
        <title>Complex archaea that bridge the gap between prokaryotes and eukaryotes.</title>
        <authorList>
            <person name="Spang A."/>
            <person name="Saw J.H."/>
            <person name="Jorgensen S.L."/>
            <person name="Zaremba-Niedzwiedzka K."/>
            <person name="Martijn J."/>
            <person name="Lind A.E."/>
            <person name="van Eijk R."/>
            <person name="Schleper C."/>
            <person name="Guy L."/>
            <person name="Ettema T.J."/>
        </authorList>
    </citation>
    <scope>NUCLEOTIDE SEQUENCE</scope>
</reference>
<keyword evidence="1" id="KW-0560">Oxidoreductase</keyword>
<evidence type="ECO:0000256" key="1">
    <source>
        <dbReference type="ARBA" id="ARBA00023002"/>
    </source>
</evidence>
<sequence>MALKVAEEWFAMCAGCEITILDIGEPLLDILSKIEFVHMPVIMDHKLFGQTGDQPGPEIPEADVGIITGGIRNEENKKLAEEMRKKCKTLIALGSCACYGGLPALANQFMVDEIYEKVYRGCVSTDSADTPSQEVPPLTDRVYALHEVVNVDLKLPGCPTTPEMVAEALTALLEGKEIKLPEKSVCDDCPTIRKEKAVATLKRPLESVEFEPGKPLDTVRCFMEQGFLCNGPATRSGCGGAEKTPRCIKAYMPCRGCFGPLSDDANPLVDMMGALSSIGLDVKQIPDRAATFNRFSGAGRLRPIPKRS</sequence>
<dbReference type="InterPro" id="IPR037024">
    <property type="entry name" value="NiFe_Hase_small_N_sf"/>
</dbReference>
<feature type="domain" description="NADH:ubiquinone oxidoreductase-like 20kDa subunit" evidence="2">
    <location>
        <begin position="13"/>
        <end position="172"/>
    </location>
</feature>
<organism evidence="3">
    <name type="scientific">marine sediment metagenome</name>
    <dbReference type="NCBI Taxonomy" id="412755"/>
    <lineage>
        <taxon>unclassified sequences</taxon>
        <taxon>metagenomes</taxon>
        <taxon>ecological metagenomes</taxon>
    </lineage>
</organism>
<gene>
    <name evidence="3" type="ORF">LCGC14_0819150</name>
</gene>
<dbReference type="InterPro" id="IPR051349">
    <property type="entry name" value="Hydrogenase_assoc-protein"/>
</dbReference>
<dbReference type="AlphaFoldDB" id="A0A0F9PNZ8"/>
<dbReference type="GO" id="GO:0051536">
    <property type="term" value="F:iron-sulfur cluster binding"/>
    <property type="evidence" value="ECO:0007669"/>
    <property type="project" value="InterPro"/>
</dbReference>
<accession>A0A0F9PNZ8</accession>
<dbReference type="PANTHER" id="PTHR42845:SF2">
    <property type="entry name" value="F420-NON-REDUCING HYDROGENASE VHU SUBUNIT G"/>
    <property type="match status" value="1"/>
</dbReference>
<evidence type="ECO:0000313" key="3">
    <source>
        <dbReference type="EMBL" id="KKN31914.1"/>
    </source>
</evidence>
<dbReference type="GO" id="GO:0016491">
    <property type="term" value="F:oxidoreductase activity"/>
    <property type="evidence" value="ECO:0007669"/>
    <property type="project" value="UniProtKB-KW"/>
</dbReference>
<protein>
    <recommendedName>
        <fullName evidence="2">NADH:ubiquinone oxidoreductase-like 20kDa subunit domain-containing protein</fullName>
    </recommendedName>
</protein>
<dbReference type="Pfam" id="PF01058">
    <property type="entry name" value="Oxidored_q6"/>
    <property type="match status" value="1"/>
</dbReference>
<comment type="caution">
    <text evidence="3">The sequence shown here is derived from an EMBL/GenBank/DDBJ whole genome shotgun (WGS) entry which is preliminary data.</text>
</comment>
<name>A0A0F9PNZ8_9ZZZZ</name>
<proteinExistence type="predicted"/>
<evidence type="ECO:0000259" key="2">
    <source>
        <dbReference type="Pfam" id="PF01058"/>
    </source>
</evidence>